<dbReference type="InterPro" id="IPR012902">
    <property type="entry name" value="N_methyl_site"/>
</dbReference>
<dbReference type="NCBIfam" id="TIGR02532">
    <property type="entry name" value="IV_pilin_GFxxxE"/>
    <property type="match status" value="1"/>
</dbReference>
<proteinExistence type="inferred from homology"/>
<dbReference type="PANTHER" id="PTHR38779">
    <property type="entry name" value="TYPE II SECRETION SYSTEM PROTEIN I-RELATED"/>
    <property type="match status" value="1"/>
</dbReference>
<dbReference type="GO" id="GO:0015627">
    <property type="term" value="C:type II protein secretion system complex"/>
    <property type="evidence" value="ECO:0007669"/>
    <property type="project" value="InterPro"/>
</dbReference>
<evidence type="ECO:0000256" key="2">
    <source>
        <dbReference type="ARBA" id="ARBA00008358"/>
    </source>
</evidence>
<feature type="transmembrane region" description="Helical" evidence="9">
    <location>
        <begin position="21"/>
        <end position="42"/>
    </location>
</feature>
<organism evidence="10 11">
    <name type="scientific">Candidatus Methylomirabilis lanthanidiphila</name>
    <dbReference type="NCBI Taxonomy" id="2211376"/>
    <lineage>
        <taxon>Bacteria</taxon>
        <taxon>Candidatus Methylomirabilota</taxon>
        <taxon>Candidatus Methylomirabilia</taxon>
        <taxon>Candidatus Methylomirabilales</taxon>
        <taxon>Candidatus Methylomirabilaceae</taxon>
        <taxon>Candidatus Methylomirabilis</taxon>
    </lineage>
</organism>
<evidence type="ECO:0000313" key="10">
    <source>
        <dbReference type="EMBL" id="VUZ85521.1"/>
    </source>
</evidence>
<dbReference type="SUPFAM" id="SSF54523">
    <property type="entry name" value="Pili subunits"/>
    <property type="match status" value="1"/>
</dbReference>
<dbReference type="EMBL" id="CABIKM010000026">
    <property type="protein sequence ID" value="VUZ85521.1"/>
    <property type="molecule type" value="Genomic_DNA"/>
</dbReference>
<evidence type="ECO:0000256" key="1">
    <source>
        <dbReference type="ARBA" id="ARBA00004377"/>
    </source>
</evidence>
<evidence type="ECO:0000256" key="5">
    <source>
        <dbReference type="ARBA" id="ARBA00022519"/>
    </source>
</evidence>
<keyword evidence="8 9" id="KW-0472">Membrane</keyword>
<dbReference type="InterPro" id="IPR010052">
    <property type="entry name" value="T2SS_protein-GspI"/>
</dbReference>
<dbReference type="Proteomes" id="UP000334340">
    <property type="component" value="Unassembled WGS sequence"/>
</dbReference>
<dbReference type="GO" id="GO:0005886">
    <property type="term" value="C:plasma membrane"/>
    <property type="evidence" value="ECO:0007669"/>
    <property type="project" value="UniProtKB-SubCell"/>
</dbReference>
<dbReference type="PANTHER" id="PTHR38779:SF2">
    <property type="entry name" value="TYPE II SECRETION SYSTEM PROTEIN I-RELATED"/>
    <property type="match status" value="1"/>
</dbReference>
<sequence length="149" mass="16547">MYRYRILGLKAETRHRRSPSGFTLLEVIIALAIMGIGFALAMELLATGLRSAKVSEDYTLAVLLARQKMAAMLATPSLKGSAEHGEFDGGLSWASEIQPLEQDEALPAQLYQVRVRVAWPSRRGEKSVDLYTLRMAVDEKKLGQTRVVQ</sequence>
<reference evidence="10 11" key="1">
    <citation type="submission" date="2019-07" db="EMBL/GenBank/DDBJ databases">
        <authorList>
            <person name="Cremers G."/>
        </authorList>
    </citation>
    <scope>NUCLEOTIDE SEQUENCE [LARGE SCALE GENOMIC DNA]</scope>
</reference>
<accession>A0A564ZJK5</accession>
<keyword evidence="7 9" id="KW-1133">Transmembrane helix</keyword>
<evidence type="ECO:0000313" key="11">
    <source>
        <dbReference type="Proteomes" id="UP000334340"/>
    </source>
</evidence>
<evidence type="ECO:0000256" key="8">
    <source>
        <dbReference type="ARBA" id="ARBA00023136"/>
    </source>
</evidence>
<evidence type="ECO:0000256" key="4">
    <source>
        <dbReference type="ARBA" id="ARBA00022481"/>
    </source>
</evidence>
<dbReference type="AlphaFoldDB" id="A0A564ZJK5"/>
<keyword evidence="11" id="KW-1185">Reference proteome</keyword>
<evidence type="ECO:0000256" key="7">
    <source>
        <dbReference type="ARBA" id="ARBA00022989"/>
    </source>
</evidence>
<keyword evidence="6 9" id="KW-0812">Transmembrane</keyword>
<dbReference type="Pfam" id="PF07963">
    <property type="entry name" value="N_methyl"/>
    <property type="match status" value="1"/>
</dbReference>
<dbReference type="GO" id="GO:0015628">
    <property type="term" value="P:protein secretion by the type II secretion system"/>
    <property type="evidence" value="ECO:0007669"/>
    <property type="project" value="InterPro"/>
</dbReference>
<gene>
    <name evidence="10" type="ORF">MELA_01906</name>
</gene>
<keyword evidence="5" id="KW-0997">Cell inner membrane</keyword>
<evidence type="ECO:0000256" key="6">
    <source>
        <dbReference type="ARBA" id="ARBA00022692"/>
    </source>
</evidence>
<evidence type="ECO:0008006" key="12">
    <source>
        <dbReference type="Google" id="ProtNLM"/>
    </source>
</evidence>
<dbReference type="InterPro" id="IPR045584">
    <property type="entry name" value="Pilin-like"/>
</dbReference>
<protein>
    <recommendedName>
        <fullName evidence="12">General secretion pathway protein I</fullName>
    </recommendedName>
</protein>
<evidence type="ECO:0000256" key="3">
    <source>
        <dbReference type="ARBA" id="ARBA00022475"/>
    </source>
</evidence>
<comment type="similarity">
    <text evidence="2">Belongs to the GSP I family.</text>
</comment>
<name>A0A564ZJK5_9BACT</name>
<comment type="subcellular location">
    <subcellularLocation>
        <location evidence="1">Cell inner membrane</location>
        <topology evidence="1">Single-pass membrane protein</topology>
    </subcellularLocation>
</comment>
<keyword evidence="4" id="KW-0488">Methylation</keyword>
<dbReference type="PROSITE" id="PS00409">
    <property type="entry name" value="PROKAR_NTER_METHYL"/>
    <property type="match status" value="1"/>
</dbReference>
<keyword evidence="3" id="KW-1003">Cell membrane</keyword>
<evidence type="ECO:0000256" key="9">
    <source>
        <dbReference type="SAM" id="Phobius"/>
    </source>
</evidence>